<dbReference type="Pfam" id="PF03894">
    <property type="entry name" value="XFP"/>
    <property type="match status" value="1"/>
</dbReference>
<protein>
    <submittedName>
        <fullName evidence="1">Phosphoketolase</fullName>
    </submittedName>
</protein>
<accession>A0ABS4UN68</accession>
<keyword evidence="2" id="KW-1185">Reference proteome</keyword>
<reference evidence="1 2" key="1">
    <citation type="submission" date="2021-03" db="EMBL/GenBank/DDBJ databases">
        <title>Sequencing the genomes of 1000 actinobacteria strains.</title>
        <authorList>
            <person name="Klenk H.-P."/>
        </authorList>
    </citation>
    <scope>NUCLEOTIDE SEQUENCE [LARGE SCALE GENOMIC DNA]</scope>
    <source>
        <strain evidence="1 2">DSM 18824</strain>
    </source>
</reference>
<organism evidence="1 2">
    <name type="scientific">Kribbella aluminosa</name>
    <dbReference type="NCBI Taxonomy" id="416017"/>
    <lineage>
        <taxon>Bacteria</taxon>
        <taxon>Bacillati</taxon>
        <taxon>Actinomycetota</taxon>
        <taxon>Actinomycetes</taxon>
        <taxon>Propionibacteriales</taxon>
        <taxon>Kribbellaceae</taxon>
        <taxon>Kribbella</taxon>
    </lineage>
</organism>
<dbReference type="Gene3D" id="3.40.50.970">
    <property type="match status" value="1"/>
</dbReference>
<gene>
    <name evidence="1" type="ORF">JOF29_004175</name>
</gene>
<dbReference type="EMBL" id="JAGINT010000001">
    <property type="protein sequence ID" value="MBP2353092.1"/>
    <property type="molecule type" value="Genomic_DNA"/>
</dbReference>
<evidence type="ECO:0000313" key="1">
    <source>
        <dbReference type="EMBL" id="MBP2353092.1"/>
    </source>
</evidence>
<evidence type="ECO:0000313" key="2">
    <source>
        <dbReference type="Proteomes" id="UP000755585"/>
    </source>
</evidence>
<dbReference type="InterPro" id="IPR005593">
    <property type="entry name" value="Xul5P/Fru6P_PKetolase"/>
</dbReference>
<dbReference type="Proteomes" id="UP000755585">
    <property type="component" value="Unassembled WGS sequence"/>
</dbReference>
<sequence>MLEILSEHTCQGWLEGYLLTGRHGLFRAATTRQYFADQRTRRHAYVTQYGEDLPEVRNWRSSAE</sequence>
<name>A0ABS4UN68_9ACTN</name>
<comment type="caution">
    <text evidence="1">The sequence shown here is derived from an EMBL/GenBank/DDBJ whole genome shotgun (WGS) entry which is preliminary data.</text>
</comment>
<proteinExistence type="predicted"/>